<protein>
    <submittedName>
        <fullName evidence="1">Uncharacterized protein</fullName>
    </submittedName>
</protein>
<reference evidence="1" key="1">
    <citation type="submission" date="2009-06" db="EMBL/GenBank/DDBJ databases">
        <title>Complete sequence of chromosome of Geopacillus sp. WCH70.</title>
        <authorList>
            <consortium name="US DOE Joint Genome Institute"/>
            <person name="Lucas S."/>
            <person name="Copeland A."/>
            <person name="Lapidus A."/>
            <person name="Glavina del Rio T."/>
            <person name="Dalin E."/>
            <person name="Tice H."/>
            <person name="Bruce D."/>
            <person name="Goodwin L."/>
            <person name="Pitluck S."/>
            <person name="Chertkov O."/>
            <person name="Brettin T."/>
            <person name="Detter J.C."/>
            <person name="Han C."/>
            <person name="Larimer F."/>
            <person name="Land M."/>
            <person name="Hauser L."/>
            <person name="Kyrpides N."/>
            <person name="Mikhailova N."/>
            <person name="Brumm P."/>
            <person name="Mead D.A."/>
            <person name="Richardson P."/>
        </authorList>
    </citation>
    <scope>NUCLEOTIDE SEQUENCE [LARGE SCALE GENOMIC DNA]</scope>
    <source>
        <strain evidence="1">WCH70</strain>
    </source>
</reference>
<sequence>MVTVETAARVLGKFNITFTTEGVRSLVQRGLLKTVPRRNSHIIRGSRYGYGIDLNSLIDMLRNKGVTDDEIKDVLDI</sequence>
<dbReference type="STRING" id="471223.GWCH70_0342"/>
<dbReference type="eggNOG" id="ENOG502ZFMM">
    <property type="taxonomic scope" value="Bacteria"/>
</dbReference>
<name>C5D542_GEOSW</name>
<accession>C5D542</accession>
<dbReference type="OrthoDB" id="2899129at2"/>
<dbReference type="AlphaFoldDB" id="C5D542"/>
<dbReference type="KEGG" id="gwc:GWCH70_0342"/>
<dbReference type="EMBL" id="CP001638">
    <property type="protein sequence ID" value="ACS23268.1"/>
    <property type="molecule type" value="Genomic_DNA"/>
</dbReference>
<dbReference type="HOGENOM" id="CLU_2633049_0_0_9"/>
<evidence type="ECO:0000313" key="1">
    <source>
        <dbReference type="EMBL" id="ACS23268.1"/>
    </source>
</evidence>
<gene>
    <name evidence="1" type="ordered locus">GWCH70_0342</name>
</gene>
<organism evidence="1">
    <name type="scientific">Geobacillus sp. (strain WCH70)</name>
    <dbReference type="NCBI Taxonomy" id="471223"/>
    <lineage>
        <taxon>Bacteria</taxon>
        <taxon>Bacillati</taxon>
        <taxon>Bacillota</taxon>
        <taxon>Bacilli</taxon>
        <taxon>Bacillales</taxon>
        <taxon>Anoxybacillaceae</taxon>
        <taxon>Geobacillus</taxon>
    </lineage>
</organism>
<proteinExistence type="predicted"/>